<dbReference type="Pfam" id="PF23314">
    <property type="entry name" value="TASOR_alpha-beta"/>
    <property type="match status" value="1"/>
</dbReference>
<dbReference type="Pfam" id="PF24630">
    <property type="entry name" value="PIN_TASOR"/>
    <property type="match status" value="1"/>
</dbReference>
<dbReference type="InterPro" id="IPR001849">
    <property type="entry name" value="PH_domain"/>
</dbReference>
<dbReference type="GO" id="GO:0097355">
    <property type="term" value="P:protein localization to heterochromatin"/>
    <property type="evidence" value="ECO:0007669"/>
    <property type="project" value="TreeGrafter"/>
</dbReference>
<dbReference type="InterPro" id="IPR046432">
    <property type="entry name" value="TASOR"/>
</dbReference>
<evidence type="ECO:0000256" key="2">
    <source>
        <dbReference type="SAM" id="MobiDB-lite"/>
    </source>
</evidence>
<dbReference type="Pfam" id="PF22697">
    <property type="entry name" value="SOS1_NGEF_PH"/>
    <property type="match status" value="1"/>
</dbReference>
<keyword evidence="6" id="KW-1185">Reference proteome</keyword>
<dbReference type="FunFam" id="2.30.29.30:FF:000151">
    <property type="entry name" value="Rho guanine nucleotide exchange factor 3"/>
    <property type="match status" value="1"/>
</dbReference>
<feature type="domain" description="PH" evidence="3">
    <location>
        <begin position="248"/>
        <end position="363"/>
    </location>
</feature>
<organism evidence="5 6">
    <name type="scientific">Limosa lapponica baueri</name>
    <dbReference type="NCBI Taxonomy" id="1758121"/>
    <lineage>
        <taxon>Eukaryota</taxon>
        <taxon>Metazoa</taxon>
        <taxon>Chordata</taxon>
        <taxon>Craniata</taxon>
        <taxon>Vertebrata</taxon>
        <taxon>Euteleostomi</taxon>
        <taxon>Archelosauria</taxon>
        <taxon>Archosauria</taxon>
        <taxon>Dinosauria</taxon>
        <taxon>Saurischia</taxon>
        <taxon>Theropoda</taxon>
        <taxon>Coelurosauria</taxon>
        <taxon>Aves</taxon>
        <taxon>Neognathae</taxon>
        <taxon>Neoaves</taxon>
        <taxon>Charadriiformes</taxon>
        <taxon>Scolopacidae</taxon>
        <taxon>Limosa</taxon>
    </lineage>
</organism>
<dbReference type="InterPro" id="IPR035899">
    <property type="entry name" value="DBL_dom_sf"/>
</dbReference>
<feature type="region of interest" description="Disordered" evidence="2">
    <location>
        <begin position="1866"/>
        <end position="1892"/>
    </location>
</feature>
<dbReference type="GO" id="GO:0005654">
    <property type="term" value="C:nucleoplasm"/>
    <property type="evidence" value="ECO:0007669"/>
    <property type="project" value="TreeGrafter"/>
</dbReference>
<protein>
    <submittedName>
        <fullName evidence="5">Uncharacterized protein</fullName>
    </submittedName>
</protein>
<gene>
    <name evidence="5" type="ORF">llap_3260</name>
</gene>
<evidence type="ECO:0000313" key="6">
    <source>
        <dbReference type="Proteomes" id="UP000233556"/>
    </source>
</evidence>
<feature type="domain" description="DH" evidence="4">
    <location>
        <begin position="122"/>
        <end position="202"/>
    </location>
</feature>
<feature type="compositionally biased region" description="Acidic residues" evidence="2">
    <location>
        <begin position="1709"/>
        <end position="1724"/>
    </location>
</feature>
<dbReference type="SMART" id="SM00233">
    <property type="entry name" value="PH"/>
    <property type="match status" value="1"/>
</dbReference>
<accession>A0A2I0UK68</accession>
<dbReference type="Gene3D" id="2.30.29.30">
    <property type="entry name" value="Pleckstrin-homology domain (PH domain)/Phosphotyrosine-binding domain (PTB)"/>
    <property type="match status" value="1"/>
</dbReference>
<evidence type="ECO:0000256" key="1">
    <source>
        <dbReference type="ARBA" id="ARBA00008058"/>
    </source>
</evidence>
<dbReference type="GO" id="GO:0000792">
    <property type="term" value="C:heterochromatin"/>
    <property type="evidence" value="ECO:0007669"/>
    <property type="project" value="TreeGrafter"/>
</dbReference>
<evidence type="ECO:0000259" key="4">
    <source>
        <dbReference type="PROSITE" id="PS50010"/>
    </source>
</evidence>
<comment type="similarity">
    <text evidence="1">Belongs to the TASOR family.</text>
</comment>
<dbReference type="PROSITE" id="PS50010">
    <property type="entry name" value="DH_2"/>
    <property type="match status" value="1"/>
</dbReference>
<dbReference type="CDD" id="cd10572">
    <property type="entry name" value="PH_RhoGEF3_XPLN"/>
    <property type="match status" value="1"/>
</dbReference>
<dbReference type="PANTHER" id="PTHR16207">
    <property type="entry name" value="SET DOMAIN-CONTAINING PROTEIN"/>
    <property type="match status" value="1"/>
</dbReference>
<feature type="region of interest" description="Disordered" evidence="2">
    <location>
        <begin position="909"/>
        <end position="931"/>
    </location>
</feature>
<dbReference type="InterPro" id="IPR000219">
    <property type="entry name" value="DH_dom"/>
</dbReference>
<feature type="region of interest" description="Disordered" evidence="2">
    <location>
        <begin position="1380"/>
        <end position="1410"/>
    </location>
</feature>
<evidence type="ECO:0000313" key="5">
    <source>
        <dbReference type="EMBL" id="PKU46445.1"/>
    </source>
</evidence>
<dbReference type="InterPro" id="IPR044129">
    <property type="entry name" value="PH_RhoGEF3_XPLN"/>
</dbReference>
<dbReference type="InterPro" id="IPR022188">
    <property type="entry name" value="TASOR_DUF3715"/>
</dbReference>
<name>A0A2I0UK68_LIMLA</name>
<evidence type="ECO:0000259" key="3">
    <source>
        <dbReference type="PROSITE" id="PS50003"/>
    </source>
</evidence>
<proteinExistence type="inferred from homology"/>
<dbReference type="PANTHER" id="PTHR16207:SF1">
    <property type="entry name" value="PROTEIN TASOR"/>
    <property type="match status" value="1"/>
</dbReference>
<dbReference type="SUPFAM" id="SSF48065">
    <property type="entry name" value="DBL homology domain (DH-domain)"/>
    <property type="match status" value="1"/>
</dbReference>
<dbReference type="Pfam" id="PF00621">
    <property type="entry name" value="RhoGEF"/>
    <property type="match status" value="1"/>
</dbReference>
<dbReference type="InterPro" id="IPR011993">
    <property type="entry name" value="PH-like_dom_sf"/>
</dbReference>
<dbReference type="InterPro" id="IPR056243">
    <property type="entry name" value="TASOR_ab_dom"/>
</dbReference>
<dbReference type="CDD" id="cd22569">
    <property type="entry name" value="TASOR_PBD"/>
    <property type="match status" value="1"/>
</dbReference>
<dbReference type="GO" id="GO:0045814">
    <property type="term" value="P:negative regulation of gene expression, epigenetic"/>
    <property type="evidence" value="ECO:0007669"/>
    <property type="project" value="InterPro"/>
</dbReference>
<reference evidence="6" key="2">
    <citation type="submission" date="2017-12" db="EMBL/GenBank/DDBJ databases">
        <title>Genome sequence of the Bar-tailed Godwit (Limosa lapponica baueri).</title>
        <authorList>
            <person name="Lima N.C.B."/>
            <person name="Parody-Merino A.M."/>
            <person name="Battley P.F."/>
            <person name="Fidler A.E."/>
            <person name="Prosdocimi F."/>
        </authorList>
    </citation>
    <scope>NUCLEOTIDE SEQUENCE [LARGE SCALE GENOMIC DNA]</scope>
</reference>
<feature type="compositionally biased region" description="Polar residues" evidence="2">
    <location>
        <begin position="1882"/>
        <end position="1892"/>
    </location>
</feature>
<dbReference type="Gene3D" id="1.20.900.10">
    <property type="entry name" value="Dbl homology (DH) domain"/>
    <property type="match status" value="1"/>
</dbReference>
<feature type="compositionally biased region" description="Polar residues" evidence="2">
    <location>
        <begin position="1866"/>
        <end position="1875"/>
    </location>
</feature>
<dbReference type="Pfam" id="PF12509">
    <property type="entry name" value="DUF3715"/>
    <property type="match status" value="1"/>
</dbReference>
<dbReference type="PROSITE" id="PS50003">
    <property type="entry name" value="PH_DOMAIN"/>
    <property type="match status" value="1"/>
</dbReference>
<dbReference type="OrthoDB" id="5960959at2759"/>
<dbReference type="InterPro" id="IPR055251">
    <property type="entry name" value="SOS1_NGEF_PH"/>
</dbReference>
<dbReference type="GO" id="GO:0005085">
    <property type="term" value="F:guanyl-nucleotide exchange factor activity"/>
    <property type="evidence" value="ECO:0007669"/>
    <property type="project" value="InterPro"/>
</dbReference>
<sequence>MVAKDYPFYLSVKRANCALEVQTATSPAKETEEPSNKRVKPLSRVTSLASLIPPVRATPLKRFSQTLQRSISFRSESRPDLFSARPWSRNMPPANTKRRDSKLWSETFDVCVNHMLTSKEIKRQEAIFELSQGEEDLIEDLKLAKKAYHDPMLKLSIMTEQELNQIFGTLDSLIPLHEDLLRRLQEVRKPDGSTEHVGHILVGWINIIQGIVAEINIKTGESECRYYKERLIYLEEGQRDSLIDNSRAVCCHGELKNNRGVKLHVFLFEEVLVITRAITHNEQLCYQLYRQPIPVRDLVLEDLQDGEVRLGGSIRGAFSNNERIKNFFRVSFKNGSQSQSHSLQANDSFNKQQWLNCIRQAKEKVSCAGKAGGLTSEAHFLLSPNGSRVPQAETTLEQMDHSDCESDCSMDTSEISIDCEHFICSTEDDNAWMKTYVLEHKALFQPVAVGSREFEDVVKILHSSYLEPNSVSNFHYKRASLVHSELLEKEIQNICEKGLQVGHSKITILGSPSMGNDLLIICVGVIQCVYVSRYADLLQPNPLEAGATGDVIVFKIIKGKMKSIYDHIGMKAMESTVKSALDPTPKHECHVSKNANKVTSLLAYRAYELTQYYFYEYGFDEIRRRPRHVCPYAVVSFAYKDEMVQTPKFLPPSSPEKLEVEKVVSIDQLKKKVSPALFYKETYLGAKEDHQTGRSRMLHALFLFPEPRGVANATQKSVPFGTQKNSTTMVLHENQEIIPEFTKFIQSLHFALIQSRKDTTADFNAVVERYINEYLKRCCSGSGKYREFVLYRYESRLDDKKLLYSAPKNKSHIDSSLQNYIFGCEAYQLPVSRAKELMEGNRKLQQFSPISDYEATEEDSDFANAKSGKRIPAKYEANAAKQKLPHSGDYDPDRLKELINLIQCRKKNVGGDSDSEDLRNKSGLKRKLEKQSENLRKYLKMSESSENSCQYEGGRTLDSPHSVFSVNSGLGGHDTDLRQQDVSDPAVNDTHGLVKLVLERLTSAGHLDSSLAQSVNQALGLSTDEIEEDMRQKYEYESIPAQDKDDHELPNTAQAENVNFKDPQSPVVLETDVACLPYPVDVDLRLSANEVSLEHTLRLKEASTGSVSSFEDYSPCPSTPIEHVYRRQHSNSNNIGEVGMHWKLIPITGLKSTEEPPVYLPPTDAFPNDPRVISRQRSSDYQFPYSPFSDTQKGTAEDGLYPRQVEKVEDQCGLADHPLTTKHSISAIIETTLLEEYNLFARKVQEILQQKNVAYVSGMSTPVFSARERIMRLSEYICLQASETSVQEYIETLSEKLNSVILSSCIQQTPPAYSSPESAEVVGNAVLNPPPNTLPVCRDSDTTLLSEPSCNNIVEDLDSNEQHLSSLPLVKEEIDRVNAKREDVLTSDQTSSSGDLMEPPEKTQKSPDNLNISTQPAFSDFISQLKPEVFNSLVKIIKDVQKNTVKFYIHEEEESVLCKEIKEYLTKLGNTECHPEQFLKRRAALDKLLIIIQNEDIANLIHKIPGLVTLKRLSCVSFAGVDSLDDVKNHTYNELFVSGGFVVSDESVLNPESLTIDKLKQFLKFLEDLNTPDGKWQWKVHCKIQKKLKELGRMNANALSLLTLLNTYQKQHLVEILSYHHCDSQTRNAPELECLIRLQAQNIQQRHVVFLTEKNLKTLSNYVDNGIVVATVDDFMQNFKSLVGYHNSVTEENSLPPSDAHKRQSVLVETDEKDEEDMSLDSGDETSQIEICNDASKYDIHLEALQAEAKGSHGADTKESCLSVRELSPKAQIGLIEKTSKIDLEEIQPITPVSTTCSAEGEKHNSVEQAPFNNFQVYSRQLNMSHQFSHFNVLTHQTFLGTTYQISSANQNQEGGNYFLSAYSQSMDTDKSSSPGGWDINCDSSRPYSKQK</sequence>
<reference evidence="6" key="1">
    <citation type="submission" date="2017-11" db="EMBL/GenBank/DDBJ databases">
        <authorList>
            <person name="Lima N.C."/>
            <person name="Parody-Merino A.M."/>
            <person name="Battley P.F."/>
            <person name="Fidler A.E."/>
            <person name="Prosdocimi F."/>
        </authorList>
    </citation>
    <scope>NUCLEOTIDE SEQUENCE [LARGE SCALE GENOMIC DNA]</scope>
</reference>
<feature type="region of interest" description="Disordered" evidence="2">
    <location>
        <begin position="1690"/>
        <end position="1725"/>
    </location>
</feature>
<dbReference type="Proteomes" id="UP000233556">
    <property type="component" value="Unassembled WGS sequence"/>
</dbReference>
<dbReference type="GO" id="GO:0003682">
    <property type="term" value="F:chromatin binding"/>
    <property type="evidence" value="ECO:0007669"/>
    <property type="project" value="TreeGrafter"/>
</dbReference>
<dbReference type="SUPFAM" id="SSF50729">
    <property type="entry name" value="PH domain-like"/>
    <property type="match status" value="1"/>
</dbReference>
<dbReference type="InterPro" id="IPR056242">
    <property type="entry name" value="PIN_TASOR"/>
</dbReference>
<dbReference type="EMBL" id="KZ505710">
    <property type="protein sequence ID" value="PKU46445.1"/>
    <property type="molecule type" value="Genomic_DNA"/>
</dbReference>